<keyword evidence="2" id="KW-0067">ATP-binding</keyword>
<dbReference type="OrthoDB" id="9773137at2"/>
<reference evidence="6" key="2">
    <citation type="submission" date="2012-01" db="EMBL/GenBank/DDBJ databases">
        <title>Complete sequence of chromosome of Marinitoga piezophila KA3.</title>
        <authorList>
            <person name="Lucas S."/>
            <person name="Han J."/>
            <person name="Lapidus A."/>
            <person name="Cheng J.-F."/>
            <person name="Goodwin L."/>
            <person name="Pitluck S."/>
            <person name="Peters L."/>
            <person name="Mikhailova N."/>
            <person name="Teshima H."/>
            <person name="Detter J.C."/>
            <person name="Han C."/>
            <person name="Tapia R."/>
            <person name="Land M."/>
            <person name="Hauser L."/>
            <person name="Kyrpides N."/>
            <person name="Ivanova N."/>
            <person name="Pagani I."/>
            <person name="Jebbar M."/>
            <person name="Vannier P."/>
            <person name="Oger P."/>
            <person name="Cario A."/>
            <person name="Bartlett D."/>
            <person name="Noll K.M."/>
            <person name="Woyke T."/>
        </authorList>
    </citation>
    <scope>NUCLEOTIDE SEQUENCE [LARGE SCALE GENOMIC DNA]</scope>
    <source>
        <strain evidence="6">DSM 14283 / JCM 11233 / KA3</strain>
    </source>
</reference>
<evidence type="ECO:0000256" key="1">
    <source>
        <dbReference type="ARBA" id="ARBA00022741"/>
    </source>
</evidence>
<dbReference type="Proteomes" id="UP000007161">
    <property type="component" value="Chromosome"/>
</dbReference>
<dbReference type="STRING" id="443254.Marpi_0446"/>
<organism evidence="5 6">
    <name type="scientific">Marinitoga piezophila (strain DSM 14283 / JCM 11233 / KA3)</name>
    <dbReference type="NCBI Taxonomy" id="443254"/>
    <lineage>
        <taxon>Bacteria</taxon>
        <taxon>Thermotogati</taxon>
        <taxon>Thermotogota</taxon>
        <taxon>Thermotogae</taxon>
        <taxon>Petrotogales</taxon>
        <taxon>Petrotogaceae</taxon>
        <taxon>Marinitoga</taxon>
    </lineage>
</organism>
<gene>
    <name evidence="5" type="ordered locus">Marpi_0446</name>
</gene>
<dbReference type="PANTHER" id="PTHR30473">
    <property type="entry name" value="PROTEIN PHOH"/>
    <property type="match status" value="1"/>
</dbReference>
<feature type="domain" description="PIN" evidence="4">
    <location>
        <begin position="3"/>
        <end position="130"/>
    </location>
</feature>
<dbReference type="Gene3D" id="3.40.50.300">
    <property type="entry name" value="P-loop containing nucleotide triphosphate hydrolases"/>
    <property type="match status" value="1"/>
</dbReference>
<dbReference type="KEGG" id="mpz:Marpi_0446"/>
<evidence type="ECO:0000256" key="3">
    <source>
        <dbReference type="ARBA" id="ARBA00046345"/>
    </source>
</evidence>
<dbReference type="HOGENOM" id="CLU_022283_2_1_0"/>
<dbReference type="SUPFAM" id="SSF52540">
    <property type="entry name" value="P-loop containing nucleoside triphosphate hydrolases"/>
    <property type="match status" value="1"/>
</dbReference>
<proteinExistence type="inferred from homology"/>
<dbReference type="eggNOG" id="COG1875">
    <property type="taxonomic scope" value="Bacteria"/>
</dbReference>
<evidence type="ECO:0000313" key="5">
    <source>
        <dbReference type="EMBL" id="AEX84889.1"/>
    </source>
</evidence>
<dbReference type="InterPro" id="IPR002716">
    <property type="entry name" value="PIN_dom"/>
</dbReference>
<dbReference type="SUPFAM" id="SSF88723">
    <property type="entry name" value="PIN domain-like"/>
    <property type="match status" value="1"/>
</dbReference>
<dbReference type="RefSeq" id="WP_014295961.1">
    <property type="nucleotide sequence ID" value="NC_016751.1"/>
</dbReference>
<dbReference type="PANTHER" id="PTHR30473:SF2">
    <property type="entry name" value="PIN DOMAIN-CONTAINING PROTEIN"/>
    <property type="match status" value="1"/>
</dbReference>
<dbReference type="GO" id="GO:0005829">
    <property type="term" value="C:cytosol"/>
    <property type="evidence" value="ECO:0007669"/>
    <property type="project" value="TreeGrafter"/>
</dbReference>
<dbReference type="SMART" id="SM00670">
    <property type="entry name" value="PINc"/>
    <property type="match status" value="1"/>
</dbReference>
<dbReference type="CDD" id="cd09883">
    <property type="entry name" value="PIN_VapC_PhoHL-ATPase"/>
    <property type="match status" value="1"/>
</dbReference>
<accession>H2J4V4</accession>
<evidence type="ECO:0000259" key="4">
    <source>
        <dbReference type="SMART" id="SM00670"/>
    </source>
</evidence>
<dbReference type="Pfam" id="PF02562">
    <property type="entry name" value="PhoH"/>
    <property type="match status" value="1"/>
</dbReference>
<dbReference type="InterPro" id="IPR029060">
    <property type="entry name" value="PIN-like_dom_sf"/>
</dbReference>
<dbReference type="InterPro" id="IPR027417">
    <property type="entry name" value="P-loop_NTPase"/>
</dbReference>
<dbReference type="Pfam" id="PF13638">
    <property type="entry name" value="PIN_4"/>
    <property type="match status" value="1"/>
</dbReference>
<keyword evidence="6" id="KW-1185">Reference proteome</keyword>
<comment type="similarity">
    <text evidence="3">In the N-terminal section; belongs to the PINc/VapC protein family.</text>
</comment>
<dbReference type="FunFam" id="3.40.50.300:FF:000013">
    <property type="entry name" value="PhoH family ATPase"/>
    <property type="match status" value="1"/>
</dbReference>
<evidence type="ECO:0000256" key="2">
    <source>
        <dbReference type="ARBA" id="ARBA00022840"/>
    </source>
</evidence>
<evidence type="ECO:0000313" key="6">
    <source>
        <dbReference type="Proteomes" id="UP000007161"/>
    </source>
</evidence>
<dbReference type="InterPro" id="IPR051451">
    <property type="entry name" value="PhoH2-like"/>
</dbReference>
<keyword evidence="1" id="KW-0547">Nucleotide-binding</keyword>
<protein>
    <submittedName>
        <fullName evidence="5">PhoH family protein</fullName>
    </submittedName>
</protein>
<dbReference type="InterPro" id="IPR003714">
    <property type="entry name" value="PhoH"/>
</dbReference>
<dbReference type="Gene3D" id="3.40.50.1010">
    <property type="entry name" value="5'-nuclease"/>
    <property type="match status" value="1"/>
</dbReference>
<reference evidence="5 6" key="1">
    <citation type="journal article" date="2012" name="J. Bacteriol.">
        <title>Complete Genome Sequence of the Thermophilic, Piezophilic, Heterotrophic Bacterium Marinitoga piezophila KA3.</title>
        <authorList>
            <person name="Lucas S."/>
            <person name="Han J."/>
            <person name="Lapidus A."/>
            <person name="Cheng J.F."/>
            <person name="Goodwin L.A."/>
            <person name="Pitluck S."/>
            <person name="Peters L."/>
            <person name="Mikhailova N."/>
            <person name="Teshima H."/>
            <person name="Detter J.C."/>
            <person name="Han C."/>
            <person name="Tapia R."/>
            <person name="Land M."/>
            <person name="Hauser L."/>
            <person name="Kyrpides N.C."/>
            <person name="Ivanova N."/>
            <person name="Pagani I."/>
            <person name="Vannier P."/>
            <person name="Oger P."/>
            <person name="Bartlett D.H."/>
            <person name="Noll K.M."/>
            <person name="Woyke T."/>
            <person name="Jebbar M."/>
        </authorList>
    </citation>
    <scope>NUCLEOTIDE SEQUENCE [LARGE SCALE GENOMIC DNA]</scope>
    <source>
        <strain evidence="6">DSM 14283 / JCM 11233 / KA3</strain>
    </source>
</reference>
<dbReference type="EMBL" id="CP003257">
    <property type="protein sequence ID" value="AEX84889.1"/>
    <property type="molecule type" value="Genomic_DNA"/>
</dbReference>
<dbReference type="AlphaFoldDB" id="H2J4V4"/>
<dbReference type="GO" id="GO:0005524">
    <property type="term" value="F:ATP binding"/>
    <property type="evidence" value="ECO:0007669"/>
    <property type="project" value="UniProtKB-KW"/>
</dbReference>
<name>H2J4V4_MARPK</name>
<sequence length="427" mass="48879">MVKNFVLDTNVLIHDPKAIFNFQDNNVIIPFPVLEEIDNLKTRGERTGAAAREVNRVLDGLRKDGNLRKGVKLENGGCLRILTLEENGFKIPKYLGRKMDDFILMYAMYLKEHDKKHETYLVSKDINIRIKAEAIGIVAQDYLTDRIEYEDYFEGFMELNIEEKLIEKDKININLIENHENISPNTYFDLNNGNYYRYSEKEKALVKLDVSLFTEVFGINPRNREQIFAFDALLNDEIPLVTLVGSAGTGKTLLALAVGLFKVLDEKKYKKLLVSKPVIPVGKDIGFLPGSIQEKMKPWLQPIYDNLDYLFQGKGKKPDEYLEKREILEIEVLSYIRGRSIPEQYMIIDEAQNLTPHEIKTIITRVGENTKIVLTGDPFQIDNPYLGFSSNGLTYVSSKFRESPLAAHVYLLKGERSELASKAAEIL</sequence>